<evidence type="ECO:0000259" key="10">
    <source>
        <dbReference type="PROSITE" id="PS50885"/>
    </source>
</evidence>
<protein>
    <recommendedName>
        <fullName evidence="13">Adenylate cyclase</fullName>
    </recommendedName>
</protein>
<feature type="domain" description="HAMP" evidence="10">
    <location>
        <begin position="256"/>
        <end position="308"/>
    </location>
</feature>
<proteinExistence type="inferred from homology"/>
<evidence type="ECO:0000256" key="7">
    <source>
        <dbReference type="SAM" id="MobiDB-lite"/>
    </source>
</evidence>
<dbReference type="Gene3D" id="3.30.70.1230">
    <property type="entry name" value="Nucleotide cyclase"/>
    <property type="match status" value="1"/>
</dbReference>
<feature type="transmembrane region" description="Helical" evidence="8">
    <location>
        <begin position="31"/>
        <end position="54"/>
    </location>
</feature>
<dbReference type="InterPro" id="IPR001054">
    <property type="entry name" value="A/G_cyclase"/>
</dbReference>
<dbReference type="Pfam" id="PF00672">
    <property type="entry name" value="HAMP"/>
    <property type="match status" value="1"/>
</dbReference>
<dbReference type="CDD" id="cd07302">
    <property type="entry name" value="CHD"/>
    <property type="match status" value="1"/>
</dbReference>
<dbReference type="PANTHER" id="PTHR43081">
    <property type="entry name" value="ADENYLATE CYCLASE, TERMINAL-DIFFERENTIATION SPECIFIC-RELATED"/>
    <property type="match status" value="1"/>
</dbReference>
<keyword evidence="5 8" id="KW-1133">Transmembrane helix</keyword>
<gene>
    <name evidence="11" type="ORF">CSW57_15285</name>
</gene>
<feature type="transmembrane region" description="Helical" evidence="8">
    <location>
        <begin position="149"/>
        <end position="169"/>
    </location>
</feature>
<dbReference type="EMBL" id="PEBD01000010">
    <property type="protein sequence ID" value="PHV65181.1"/>
    <property type="molecule type" value="Genomic_DNA"/>
</dbReference>
<comment type="similarity">
    <text evidence="2">Belongs to the adenylyl cyclase class-3 family.</text>
</comment>
<comment type="caution">
    <text evidence="11">The sequence shown here is derived from an EMBL/GenBank/DDBJ whole genome shotgun (WGS) entry which is preliminary data.</text>
</comment>
<accession>A0A2G3PH87</accession>
<dbReference type="SUPFAM" id="SSF158472">
    <property type="entry name" value="HAMP domain-like"/>
    <property type="match status" value="1"/>
</dbReference>
<feature type="transmembrane region" description="Helical" evidence="8">
    <location>
        <begin position="126"/>
        <end position="143"/>
    </location>
</feature>
<evidence type="ECO:0000256" key="6">
    <source>
        <dbReference type="ARBA" id="ARBA00023136"/>
    </source>
</evidence>
<keyword evidence="3" id="KW-1003">Cell membrane</keyword>
<dbReference type="GO" id="GO:0005886">
    <property type="term" value="C:plasma membrane"/>
    <property type="evidence" value="ECO:0007669"/>
    <property type="project" value="UniProtKB-SubCell"/>
</dbReference>
<dbReference type="SUPFAM" id="SSF55073">
    <property type="entry name" value="Nucleotide cyclase"/>
    <property type="match status" value="1"/>
</dbReference>
<dbReference type="PROSITE" id="PS50885">
    <property type="entry name" value="HAMP"/>
    <property type="match status" value="1"/>
</dbReference>
<dbReference type="InterPro" id="IPR050697">
    <property type="entry name" value="Adenylyl/Guanylyl_Cyclase_3/4"/>
</dbReference>
<dbReference type="GO" id="GO:0006171">
    <property type="term" value="P:cAMP biosynthetic process"/>
    <property type="evidence" value="ECO:0007669"/>
    <property type="project" value="TreeGrafter"/>
</dbReference>
<dbReference type="AlphaFoldDB" id="A0A2G3PH87"/>
<organism evidence="11 12">
    <name type="scientific">Williamsia marianensis</name>
    <dbReference type="NCBI Taxonomy" id="85044"/>
    <lineage>
        <taxon>Bacteria</taxon>
        <taxon>Bacillati</taxon>
        <taxon>Actinomycetota</taxon>
        <taxon>Actinomycetes</taxon>
        <taxon>Mycobacteriales</taxon>
        <taxon>Nocardiaceae</taxon>
        <taxon>Williamsia</taxon>
    </lineage>
</organism>
<evidence type="ECO:0000256" key="5">
    <source>
        <dbReference type="ARBA" id="ARBA00022989"/>
    </source>
</evidence>
<dbReference type="PANTHER" id="PTHR43081:SF17">
    <property type="entry name" value="BLL5647 PROTEIN"/>
    <property type="match status" value="1"/>
</dbReference>
<keyword evidence="6 8" id="KW-0472">Membrane</keyword>
<evidence type="ECO:0008006" key="13">
    <source>
        <dbReference type="Google" id="ProtNLM"/>
    </source>
</evidence>
<name>A0A2G3PH87_WILMA</name>
<dbReference type="GO" id="GO:0004016">
    <property type="term" value="F:adenylate cyclase activity"/>
    <property type="evidence" value="ECO:0007669"/>
    <property type="project" value="UniProtKB-ARBA"/>
</dbReference>
<feature type="region of interest" description="Disordered" evidence="7">
    <location>
        <begin position="492"/>
        <end position="517"/>
    </location>
</feature>
<dbReference type="InterPro" id="IPR003660">
    <property type="entry name" value="HAMP_dom"/>
</dbReference>
<comment type="subcellular location">
    <subcellularLocation>
        <location evidence="1">Cell membrane</location>
        <topology evidence="1">Multi-pass membrane protein</topology>
    </subcellularLocation>
</comment>
<dbReference type="RefSeq" id="WP_099383607.1">
    <property type="nucleotide sequence ID" value="NZ_PEBD01000010.1"/>
</dbReference>
<dbReference type="Proteomes" id="UP000225108">
    <property type="component" value="Unassembled WGS sequence"/>
</dbReference>
<evidence type="ECO:0000259" key="9">
    <source>
        <dbReference type="PROSITE" id="PS50125"/>
    </source>
</evidence>
<feature type="transmembrane region" description="Helical" evidence="8">
    <location>
        <begin position="232"/>
        <end position="253"/>
    </location>
</feature>
<keyword evidence="4 8" id="KW-0812">Transmembrane</keyword>
<feature type="transmembrane region" description="Helical" evidence="8">
    <location>
        <begin position="66"/>
        <end position="88"/>
    </location>
</feature>
<dbReference type="Gene3D" id="6.10.340.10">
    <property type="match status" value="1"/>
</dbReference>
<dbReference type="InterPro" id="IPR029787">
    <property type="entry name" value="Nucleotide_cyclase"/>
</dbReference>
<reference evidence="11 12" key="1">
    <citation type="submission" date="2017-10" db="EMBL/GenBank/DDBJ databases">
        <title>The draft genome sequence of Williamsia sp. BULT 1.1 isolated from the semi-arid grassland soils from South Africa.</title>
        <authorList>
            <person name="Kabwe M.H."/>
            <person name="Govender N."/>
            <person name="Mutseka Lunga P."/>
            <person name="Vikram S."/>
            <person name="Makhalanyane T.P."/>
        </authorList>
    </citation>
    <scope>NUCLEOTIDE SEQUENCE [LARGE SCALE GENOMIC DNA]</scope>
    <source>
        <strain evidence="11 12">BULT 1.1</strain>
    </source>
</reference>
<evidence type="ECO:0000313" key="12">
    <source>
        <dbReference type="Proteomes" id="UP000225108"/>
    </source>
</evidence>
<evidence type="ECO:0000256" key="1">
    <source>
        <dbReference type="ARBA" id="ARBA00004651"/>
    </source>
</evidence>
<dbReference type="SMART" id="SM00304">
    <property type="entry name" value="HAMP"/>
    <property type="match status" value="1"/>
</dbReference>
<feature type="transmembrane region" description="Helical" evidence="8">
    <location>
        <begin position="200"/>
        <end position="220"/>
    </location>
</feature>
<evidence type="ECO:0000313" key="11">
    <source>
        <dbReference type="EMBL" id="PHV65181.1"/>
    </source>
</evidence>
<dbReference type="GO" id="GO:0035556">
    <property type="term" value="P:intracellular signal transduction"/>
    <property type="evidence" value="ECO:0007669"/>
    <property type="project" value="InterPro"/>
</dbReference>
<evidence type="ECO:0000256" key="2">
    <source>
        <dbReference type="ARBA" id="ARBA00005381"/>
    </source>
</evidence>
<evidence type="ECO:0000256" key="4">
    <source>
        <dbReference type="ARBA" id="ARBA00022692"/>
    </source>
</evidence>
<feature type="compositionally biased region" description="Basic and acidic residues" evidence="7">
    <location>
        <begin position="492"/>
        <end position="506"/>
    </location>
</feature>
<feature type="domain" description="Guanylate cyclase" evidence="9">
    <location>
        <begin position="340"/>
        <end position="464"/>
    </location>
</feature>
<dbReference type="Pfam" id="PF00211">
    <property type="entry name" value="Guanylate_cyc"/>
    <property type="match status" value="1"/>
</dbReference>
<dbReference type="PROSITE" id="PS50125">
    <property type="entry name" value="GUANYLATE_CYCLASE_2"/>
    <property type="match status" value="1"/>
</dbReference>
<evidence type="ECO:0000256" key="8">
    <source>
        <dbReference type="SAM" id="Phobius"/>
    </source>
</evidence>
<evidence type="ECO:0000256" key="3">
    <source>
        <dbReference type="ARBA" id="ARBA00022475"/>
    </source>
</evidence>
<dbReference type="SMART" id="SM00044">
    <property type="entry name" value="CYCc"/>
    <property type="match status" value="1"/>
</dbReference>
<sequence length="517" mass="55042">MRLWRRESDYGSILLGSTQDSVHKKRIRIQLLISVGVLTANAIGAGMVILLVTIGIPEPSVLQSGLWWVNFIVVPVYVSLAFLIGLWVGTTRVLRRLRWALRDEPPTAAQARAALKAPALLTRLQAALWVVAGILFTTAYGVYDAALIPKIAFVIGLSAAVVCAIAYLLTEFSLRPVAAQALEAGHVRAARRGSLRTRGMLTWSVGSGIPIVGVMLVVIFGLLRDDTTKVDIFIAVTVLSATALFTGSILNFLSMDSIVAPIRTVRQGMSRIRSGDNDVRVVVFDGTELGDLQAGFNSMVAGLGERERLRDLFGRHVGKEVAEAALAQDPELGGSEQTVAVLFIDVIGSTTLAATRPPADVVNILNQFFAVVVSTVEKHDGLVNKFQGDAVLAVFGAPIGLSDAAASALVAAREISDELAIKVPQLQAGIGVAYGPVVAGNVGAIQRFEYTVIGDAVNEAARLSELAKKDPRRPLSSGRAVEAASKAEAAQWHHQDSTVLRGRSEATEVYATQTSPD</sequence>
<dbReference type="CDD" id="cd06225">
    <property type="entry name" value="HAMP"/>
    <property type="match status" value="1"/>
</dbReference>